<dbReference type="Pfam" id="PF01716">
    <property type="entry name" value="MSP"/>
    <property type="match status" value="1"/>
</dbReference>
<dbReference type="Proteomes" id="UP001054846">
    <property type="component" value="Chromosome"/>
</dbReference>
<comment type="subcellular location">
    <subcellularLocation>
        <location evidence="1">Cellular thylakoid membrane</location>
        <topology evidence="1">Peripheral membrane protein</topology>
        <orientation evidence="1">Lumenal side</orientation>
    </subcellularLocation>
</comment>
<dbReference type="SUPFAM" id="SSF56925">
    <property type="entry name" value="OMPA-like"/>
    <property type="match status" value="1"/>
</dbReference>
<sequence>MVAISAVSLTGCGSDRAPGASSTEFGYAIECKKPTGDRAPLELRAGEVRQAYDLCLQPKKIAYEGRPAKIIWGQTAPLGPVIAELHQNEQGKPVMEVTGGRNTYQMTLQVGSERIAFNFSASGLDAVSPTPRNVVDTSTDFTGELVVPSLRGLGYTDSRGRGTDYGYENSQSTYANSGAAYDEATKESRARETGEGKMVLSIESVNSQTGEIAGTFKSKQSSGLAILPGEVDVEGRFIGTFKPKKESAS</sequence>
<comment type="similarity">
    <text evidence="2">Belongs to the PsbO family.</text>
</comment>
<evidence type="ECO:0000256" key="3">
    <source>
        <dbReference type="ARBA" id="ARBA00022531"/>
    </source>
</evidence>
<evidence type="ECO:0000256" key="9">
    <source>
        <dbReference type="ARBA" id="ARBA00046136"/>
    </source>
</evidence>
<gene>
    <name evidence="10" type="ORF">ISF26_17150</name>
</gene>
<dbReference type="Gene3D" id="3.30.2050.10">
    <property type="entry name" value="photosynthetic oxygen evolving center domain"/>
    <property type="match status" value="1"/>
</dbReference>
<comment type="function">
    <text evidence="9">One of the extrinsic, lumenal subunits of photosystem II (PSII), which stabilize and protect the oxygen-evolving complex. PSII is a light-driven water plastoquinone oxidoreductase, using light energy to abstract electrons from H(2)O, generating a proton gradient subsequently used for ATP formation. Required for dimerization of PSII and for binding of PsbQ to PSII.</text>
</comment>
<dbReference type="RefSeq" id="WP_230840533.1">
    <property type="nucleotide sequence ID" value="NZ_CP063845.1"/>
</dbReference>
<evidence type="ECO:0000256" key="2">
    <source>
        <dbReference type="ARBA" id="ARBA00009838"/>
    </source>
</evidence>
<evidence type="ECO:0000256" key="4">
    <source>
        <dbReference type="ARBA" id="ARBA00023078"/>
    </source>
</evidence>
<keyword evidence="11" id="KW-1185">Reference proteome</keyword>
<protein>
    <recommendedName>
        <fullName evidence="7">Photosystem II extrinsic protein O</fullName>
    </recommendedName>
    <alternativeName>
        <fullName evidence="8">Photosystem II manganese-stabilizing polypeptide</fullName>
    </alternativeName>
</protein>
<dbReference type="PANTHER" id="PTHR34058">
    <property type="entry name" value="OXYGEN-EVOLVING ENHANCER PROTEIN 1-2, CHLOROPLASTIC"/>
    <property type="match status" value="1"/>
</dbReference>
<proteinExistence type="inferred from homology"/>
<dbReference type="InterPro" id="IPR011250">
    <property type="entry name" value="OMP/PagP_B-barrel"/>
</dbReference>
<dbReference type="InterPro" id="IPR002628">
    <property type="entry name" value="PsbO"/>
</dbReference>
<evidence type="ECO:0000256" key="5">
    <source>
        <dbReference type="ARBA" id="ARBA00023136"/>
    </source>
</evidence>
<evidence type="ECO:0000256" key="1">
    <source>
        <dbReference type="ARBA" id="ARBA00004526"/>
    </source>
</evidence>
<evidence type="ECO:0000256" key="6">
    <source>
        <dbReference type="ARBA" id="ARBA00023276"/>
    </source>
</evidence>
<dbReference type="EMBL" id="CP063845">
    <property type="protein sequence ID" value="UFP93505.1"/>
    <property type="molecule type" value="Genomic_DNA"/>
</dbReference>
<dbReference type="Gene3D" id="2.40.160.30">
    <property type="entry name" value="Photosystem II, cytochrome c-550 precursor"/>
    <property type="match status" value="1"/>
</dbReference>
<keyword evidence="5" id="KW-0472">Membrane</keyword>
<organism evidence="10 11">
    <name type="scientific">Gloeobacter morelensis MG652769</name>
    <dbReference type="NCBI Taxonomy" id="2781736"/>
    <lineage>
        <taxon>Bacteria</taxon>
        <taxon>Bacillati</taxon>
        <taxon>Cyanobacteriota</taxon>
        <taxon>Cyanophyceae</taxon>
        <taxon>Gloeobacterales</taxon>
        <taxon>Gloeobacteraceae</taxon>
        <taxon>Gloeobacter</taxon>
        <taxon>Gloeobacter morelensis</taxon>
    </lineage>
</organism>
<keyword evidence="6" id="KW-0604">Photosystem II</keyword>
<evidence type="ECO:0000313" key="10">
    <source>
        <dbReference type="EMBL" id="UFP93505.1"/>
    </source>
</evidence>
<keyword evidence="4" id="KW-0793">Thylakoid</keyword>
<name>A0ABY3PIK8_9CYAN</name>
<accession>A0ABY3PIK8</accession>
<keyword evidence="3" id="KW-0602">Photosynthesis</keyword>
<evidence type="ECO:0000256" key="8">
    <source>
        <dbReference type="ARBA" id="ARBA00043037"/>
    </source>
</evidence>
<evidence type="ECO:0000256" key="7">
    <source>
        <dbReference type="ARBA" id="ARBA00039796"/>
    </source>
</evidence>
<evidence type="ECO:0000313" key="11">
    <source>
        <dbReference type="Proteomes" id="UP001054846"/>
    </source>
</evidence>
<reference evidence="10 11" key="1">
    <citation type="journal article" date="2021" name="Genome Biol. Evol.">
        <title>Complete Genome Sequencing of a Novel Gloeobacter Species from a Waterfall Cave in Mexico.</title>
        <authorList>
            <person name="Saw J.H."/>
            <person name="Cardona T."/>
            <person name="Montejano G."/>
        </authorList>
    </citation>
    <scope>NUCLEOTIDE SEQUENCE [LARGE SCALE GENOMIC DNA]</scope>
    <source>
        <strain evidence="10">MG652769</strain>
    </source>
</reference>